<sequence length="206" mass="24062">MTSTPKYMTRLPIEVFAAKIYRHEVFLNVSQEIFKGDLSCAIKGMKQYLGVNVIPDQYIQNRWTRDHIPEVSLKLQTRYRMFTDHREELFCKSLEIVESCASRLRGDVKKFKLFVEKLKSIQDEIDAETPIEPPDNNNPEVFKDFFDVSSLEDTSSFAPHDTRDKGWDSKKRMIGAGEKAIEKIKKNFKYCNMCGGYVEHDTRNYP</sequence>
<evidence type="ECO:0000313" key="1">
    <source>
        <dbReference type="EMBL" id="KAK1419582.1"/>
    </source>
</evidence>
<accession>A0AAD8NSG1</accession>
<evidence type="ECO:0000313" key="2">
    <source>
        <dbReference type="Proteomes" id="UP001229421"/>
    </source>
</evidence>
<reference evidence="1" key="1">
    <citation type="journal article" date="2023" name="bioRxiv">
        <title>Improved chromosome-level genome assembly for marigold (Tagetes erecta).</title>
        <authorList>
            <person name="Jiang F."/>
            <person name="Yuan L."/>
            <person name="Wang S."/>
            <person name="Wang H."/>
            <person name="Xu D."/>
            <person name="Wang A."/>
            <person name="Fan W."/>
        </authorList>
    </citation>
    <scope>NUCLEOTIDE SEQUENCE</scope>
    <source>
        <strain evidence="1">WSJ</strain>
        <tissue evidence="1">Leaf</tissue>
    </source>
</reference>
<keyword evidence="2" id="KW-1185">Reference proteome</keyword>
<gene>
    <name evidence="1" type="ORF">QVD17_28784</name>
</gene>
<dbReference type="EMBL" id="JAUHHV010000007">
    <property type="protein sequence ID" value="KAK1419582.1"/>
    <property type="molecule type" value="Genomic_DNA"/>
</dbReference>
<proteinExistence type="predicted"/>
<name>A0AAD8NSG1_TARER</name>
<protein>
    <recommendedName>
        <fullName evidence="3">Protein FAR1-RELATED SEQUENCE</fullName>
    </recommendedName>
</protein>
<comment type="caution">
    <text evidence="1">The sequence shown here is derived from an EMBL/GenBank/DDBJ whole genome shotgun (WGS) entry which is preliminary data.</text>
</comment>
<dbReference type="AlphaFoldDB" id="A0AAD8NSG1"/>
<dbReference type="Proteomes" id="UP001229421">
    <property type="component" value="Unassembled WGS sequence"/>
</dbReference>
<evidence type="ECO:0008006" key="3">
    <source>
        <dbReference type="Google" id="ProtNLM"/>
    </source>
</evidence>
<organism evidence="1 2">
    <name type="scientific">Tagetes erecta</name>
    <name type="common">African marigold</name>
    <dbReference type="NCBI Taxonomy" id="13708"/>
    <lineage>
        <taxon>Eukaryota</taxon>
        <taxon>Viridiplantae</taxon>
        <taxon>Streptophyta</taxon>
        <taxon>Embryophyta</taxon>
        <taxon>Tracheophyta</taxon>
        <taxon>Spermatophyta</taxon>
        <taxon>Magnoliopsida</taxon>
        <taxon>eudicotyledons</taxon>
        <taxon>Gunneridae</taxon>
        <taxon>Pentapetalae</taxon>
        <taxon>asterids</taxon>
        <taxon>campanulids</taxon>
        <taxon>Asterales</taxon>
        <taxon>Asteraceae</taxon>
        <taxon>Asteroideae</taxon>
        <taxon>Heliantheae alliance</taxon>
        <taxon>Tageteae</taxon>
        <taxon>Tagetes</taxon>
    </lineage>
</organism>